<evidence type="ECO:0000313" key="5">
    <source>
        <dbReference type="Proteomes" id="UP000184509"/>
    </source>
</evidence>
<dbReference type="EMBL" id="FQTV01000003">
    <property type="protein sequence ID" value="SHE84234.1"/>
    <property type="molecule type" value="Genomic_DNA"/>
</dbReference>
<dbReference type="Gene3D" id="3.30.420.10">
    <property type="entry name" value="Ribonuclease H-like superfamily/Ribonuclease H"/>
    <property type="match status" value="1"/>
</dbReference>
<dbReference type="InterPro" id="IPR036397">
    <property type="entry name" value="RNaseH_sf"/>
</dbReference>
<dbReference type="OrthoDB" id="9803913at2"/>
<comment type="subunit">
    <text evidence="2">DNA polymerase III contains a core (composed of alpha, epsilon and theta chains) that associates with a tau subunit. This core dimerizes to form the POLIII' complex. PolIII' associates with the gamma complex (composed of gamma, delta, delta', psi and chi chains) and with the beta chain to form the complete DNA polymerase III complex.</text>
</comment>
<evidence type="ECO:0000256" key="1">
    <source>
        <dbReference type="ARBA" id="ARBA00025483"/>
    </source>
</evidence>
<dbReference type="STRING" id="1297750.SAMN05444405_103161"/>
<dbReference type="InterPro" id="IPR012337">
    <property type="entry name" value="RNaseH-like_sf"/>
</dbReference>
<dbReference type="SUPFAM" id="SSF53098">
    <property type="entry name" value="Ribonuclease H-like"/>
    <property type="match status" value="1"/>
</dbReference>
<dbReference type="PANTHER" id="PTHR30231">
    <property type="entry name" value="DNA POLYMERASE III SUBUNIT EPSILON"/>
    <property type="match status" value="1"/>
</dbReference>
<dbReference type="Proteomes" id="UP000184509">
    <property type="component" value="Unassembled WGS sequence"/>
</dbReference>
<dbReference type="FunFam" id="3.30.420.10:FF:000045">
    <property type="entry name" value="3'-5' exonuclease DinG"/>
    <property type="match status" value="1"/>
</dbReference>
<dbReference type="GO" id="GO:0003676">
    <property type="term" value="F:nucleic acid binding"/>
    <property type="evidence" value="ECO:0007669"/>
    <property type="project" value="InterPro"/>
</dbReference>
<dbReference type="InterPro" id="IPR013520">
    <property type="entry name" value="Ribonucl_H"/>
</dbReference>
<reference evidence="4 5" key="1">
    <citation type="submission" date="2016-11" db="EMBL/GenBank/DDBJ databases">
        <authorList>
            <person name="Jaros S."/>
            <person name="Januszkiewicz K."/>
            <person name="Wedrychowicz H."/>
        </authorList>
    </citation>
    <scope>NUCLEOTIDE SEQUENCE [LARGE SCALE GENOMIC DNA]</scope>
    <source>
        <strain evidence="4 5">DSM 26991</strain>
    </source>
</reference>
<name>A0A1M4WSN7_9BACE</name>
<evidence type="ECO:0000313" key="4">
    <source>
        <dbReference type="EMBL" id="SHE84234.1"/>
    </source>
</evidence>
<dbReference type="GO" id="GO:0006259">
    <property type="term" value="P:DNA metabolic process"/>
    <property type="evidence" value="ECO:0007669"/>
    <property type="project" value="UniProtKB-ARBA"/>
</dbReference>
<organism evidence="4 5">
    <name type="scientific">Bacteroides luti</name>
    <dbReference type="NCBI Taxonomy" id="1297750"/>
    <lineage>
        <taxon>Bacteria</taxon>
        <taxon>Pseudomonadati</taxon>
        <taxon>Bacteroidota</taxon>
        <taxon>Bacteroidia</taxon>
        <taxon>Bacteroidales</taxon>
        <taxon>Bacteroidaceae</taxon>
        <taxon>Bacteroides</taxon>
    </lineage>
</organism>
<dbReference type="Pfam" id="PF00929">
    <property type="entry name" value="RNase_T"/>
    <property type="match status" value="1"/>
</dbReference>
<sequence>MEKFAAIDFETANGQRTSVCSVGVIIVENGEITNRFHSLIRPRPNFYTYWTTQVHGMVFDDTKNAPDFPDVWSQIGPEVSGLPLVAHNSPFDEGCLKAVFNLYGLSYPDYKFYCTCRLSRKMHKGLVNHQLHTVSEHCGYDLKQHHHALADAEACAAIALNMFQKTQTNSFEELSAFVKQNY</sequence>
<gene>
    <name evidence="4" type="ORF">SAMN05444405_103161</name>
</gene>
<protein>
    <submittedName>
        <fullName evidence="4">DNA polymerase-3 subunit epsilon</fullName>
    </submittedName>
</protein>
<dbReference type="RefSeq" id="WP_073399506.1">
    <property type="nucleotide sequence ID" value="NZ_FQTV01000003.1"/>
</dbReference>
<evidence type="ECO:0000256" key="2">
    <source>
        <dbReference type="ARBA" id="ARBA00026073"/>
    </source>
</evidence>
<proteinExistence type="predicted"/>
<dbReference type="SMART" id="SM00479">
    <property type="entry name" value="EXOIII"/>
    <property type="match status" value="1"/>
</dbReference>
<keyword evidence="5" id="KW-1185">Reference proteome</keyword>
<comment type="function">
    <text evidence="1">DNA polymerase III is a complex, multichain enzyme responsible for most of the replicative synthesis in bacteria. The epsilon subunit contain the editing function and is a proofreading 3'-5' exonuclease.</text>
</comment>
<dbReference type="GO" id="GO:0005829">
    <property type="term" value="C:cytosol"/>
    <property type="evidence" value="ECO:0007669"/>
    <property type="project" value="TreeGrafter"/>
</dbReference>
<feature type="domain" description="Exonuclease" evidence="3">
    <location>
        <begin position="3"/>
        <end position="168"/>
    </location>
</feature>
<accession>A0A1M4WSN7</accession>
<dbReference type="GO" id="GO:0008408">
    <property type="term" value="F:3'-5' exonuclease activity"/>
    <property type="evidence" value="ECO:0007669"/>
    <property type="project" value="TreeGrafter"/>
</dbReference>
<dbReference type="PANTHER" id="PTHR30231:SF42">
    <property type="entry name" value="EXONUCLEASE"/>
    <property type="match status" value="1"/>
</dbReference>
<dbReference type="CDD" id="cd06130">
    <property type="entry name" value="DNA_pol_III_epsilon_like"/>
    <property type="match status" value="1"/>
</dbReference>
<evidence type="ECO:0000259" key="3">
    <source>
        <dbReference type="SMART" id="SM00479"/>
    </source>
</evidence>
<dbReference type="AlphaFoldDB" id="A0A1M4WSN7"/>